<name>A0A9N9DMZ2_9GLOM</name>
<comment type="caution">
    <text evidence="2">The sequence shown here is derived from an EMBL/GenBank/DDBJ whole genome shotgun (WGS) entry which is preliminary data.</text>
</comment>
<dbReference type="PANTHER" id="PTHR35871:SF1">
    <property type="entry name" value="CXC1-LIKE CYSTEINE CLUSTER ASSOCIATED WITH KDZ TRANSPOSASES DOMAIN-CONTAINING PROTEIN"/>
    <property type="match status" value="1"/>
</dbReference>
<evidence type="ECO:0000256" key="1">
    <source>
        <dbReference type="SAM" id="MobiDB-lite"/>
    </source>
</evidence>
<evidence type="ECO:0000313" key="2">
    <source>
        <dbReference type="EMBL" id="CAG8641719.1"/>
    </source>
</evidence>
<protein>
    <submittedName>
        <fullName evidence="2">2580_t:CDS:1</fullName>
    </submittedName>
</protein>
<reference evidence="2" key="1">
    <citation type="submission" date="2021-06" db="EMBL/GenBank/DDBJ databases">
        <authorList>
            <person name="Kallberg Y."/>
            <person name="Tangrot J."/>
            <person name="Rosling A."/>
        </authorList>
    </citation>
    <scope>NUCLEOTIDE SEQUENCE</scope>
    <source>
        <strain evidence="2">FL966</strain>
    </source>
</reference>
<sequence>MASCTNESSQISRSSSSSVVLAPSTKSESNTEEELDSGIGKMKASEEAACIICISSKLYTAQRTRFLAEFYLYHGSFLTSQHGKHQKCKQLIDNEDVALQYAQKICLQTAERRLGILGCKCKKYKKVMYFDGHEREDVVVYRRIFLDRMRTLERRMAIYEGEGMCDQLKLSSEEIRIHPEIPREAHCYIMPGKNQENYGTIDCLLDQIQNKVIPIFEAKFPNATAIFAFDNSTNHLAYAKDALIALRINLGPSRNQLVMRLTTYNDANGNQQFQSMTFEEDYKDPVMQRKPKRIKLILQKRRLWREELHLEYKICKNKELLNDHLRKTVPQVLNSVDLVTIRRFARKS</sequence>
<evidence type="ECO:0000313" key="3">
    <source>
        <dbReference type="Proteomes" id="UP000789759"/>
    </source>
</evidence>
<dbReference type="EMBL" id="CAJVQA010006494">
    <property type="protein sequence ID" value="CAG8641719.1"/>
    <property type="molecule type" value="Genomic_DNA"/>
</dbReference>
<dbReference type="Proteomes" id="UP000789759">
    <property type="component" value="Unassembled WGS sequence"/>
</dbReference>
<feature type="region of interest" description="Disordered" evidence="1">
    <location>
        <begin position="1"/>
        <end position="38"/>
    </location>
</feature>
<dbReference type="AlphaFoldDB" id="A0A9N9DMZ2"/>
<keyword evidence="3" id="KW-1185">Reference proteome</keyword>
<feature type="compositionally biased region" description="Low complexity" evidence="1">
    <location>
        <begin position="8"/>
        <end position="27"/>
    </location>
</feature>
<gene>
    <name evidence="2" type="ORF">CPELLU_LOCUS8891</name>
</gene>
<dbReference type="PANTHER" id="PTHR35871">
    <property type="entry name" value="EXPRESSED PROTEIN"/>
    <property type="match status" value="1"/>
</dbReference>
<dbReference type="OrthoDB" id="10044727at2759"/>
<organism evidence="2 3">
    <name type="scientific">Cetraspora pellucida</name>
    <dbReference type="NCBI Taxonomy" id="1433469"/>
    <lineage>
        <taxon>Eukaryota</taxon>
        <taxon>Fungi</taxon>
        <taxon>Fungi incertae sedis</taxon>
        <taxon>Mucoromycota</taxon>
        <taxon>Glomeromycotina</taxon>
        <taxon>Glomeromycetes</taxon>
        <taxon>Diversisporales</taxon>
        <taxon>Gigasporaceae</taxon>
        <taxon>Cetraspora</taxon>
    </lineage>
</organism>
<proteinExistence type="predicted"/>
<accession>A0A9N9DMZ2</accession>